<name>A0A562IJW7_9GAMM</name>
<evidence type="ECO:0000256" key="1">
    <source>
        <dbReference type="SAM" id="Phobius"/>
    </source>
</evidence>
<organism evidence="2 3">
    <name type="scientific">Azomonas agilis</name>
    <dbReference type="NCBI Taxonomy" id="116849"/>
    <lineage>
        <taxon>Bacteria</taxon>
        <taxon>Pseudomonadati</taxon>
        <taxon>Pseudomonadota</taxon>
        <taxon>Gammaproteobacteria</taxon>
        <taxon>Pseudomonadales</taxon>
        <taxon>Pseudomonadaceae</taxon>
        <taxon>Azomonas</taxon>
    </lineage>
</organism>
<gene>
    <name evidence="2" type="ORF">LX59_01582</name>
</gene>
<keyword evidence="1" id="KW-0472">Membrane</keyword>
<dbReference type="EMBL" id="VLKG01000005">
    <property type="protein sequence ID" value="TWH71299.1"/>
    <property type="molecule type" value="Genomic_DNA"/>
</dbReference>
<proteinExistence type="predicted"/>
<feature type="transmembrane region" description="Helical" evidence="1">
    <location>
        <begin position="41"/>
        <end position="67"/>
    </location>
</feature>
<keyword evidence="3" id="KW-1185">Reference proteome</keyword>
<evidence type="ECO:0000313" key="2">
    <source>
        <dbReference type="EMBL" id="TWH71299.1"/>
    </source>
</evidence>
<keyword evidence="1" id="KW-1133">Transmembrane helix</keyword>
<sequence>MYLLACNGELTSNYGSPQCSSDWMLFQLPEQFDFTQLDPLILGQMFGIGFSLVGSVLVVALGAKALLDFIKRG</sequence>
<evidence type="ECO:0000313" key="3">
    <source>
        <dbReference type="Proteomes" id="UP000319627"/>
    </source>
</evidence>
<dbReference type="Proteomes" id="UP000319627">
    <property type="component" value="Unassembled WGS sequence"/>
</dbReference>
<accession>A0A562IJW7</accession>
<reference evidence="2 3" key="1">
    <citation type="submission" date="2019-07" db="EMBL/GenBank/DDBJ databases">
        <title>Genomic Encyclopedia of Type Strains, Phase I: the one thousand microbial genomes (KMG-I) project.</title>
        <authorList>
            <person name="Kyrpides N."/>
        </authorList>
    </citation>
    <scope>NUCLEOTIDE SEQUENCE [LARGE SCALE GENOMIC DNA]</scope>
    <source>
        <strain evidence="2 3">DSM 375</strain>
    </source>
</reference>
<dbReference type="OrthoDB" id="6935200at2"/>
<dbReference type="AlphaFoldDB" id="A0A562IJW7"/>
<keyword evidence="1" id="KW-0812">Transmembrane</keyword>
<protein>
    <submittedName>
        <fullName evidence="2">Uncharacterized protein</fullName>
    </submittedName>
</protein>
<comment type="caution">
    <text evidence="2">The sequence shown here is derived from an EMBL/GenBank/DDBJ whole genome shotgun (WGS) entry which is preliminary data.</text>
</comment>